<dbReference type="GO" id="GO:0016758">
    <property type="term" value="F:hexosyltransferase activity"/>
    <property type="evidence" value="ECO:0007669"/>
    <property type="project" value="UniProtKB-ARBA"/>
</dbReference>
<keyword evidence="4" id="KW-1185">Reference proteome</keyword>
<evidence type="ECO:0000256" key="1">
    <source>
        <dbReference type="ARBA" id="ARBA00022679"/>
    </source>
</evidence>
<reference evidence="3 4" key="1">
    <citation type="submission" date="2009-02" db="EMBL/GenBank/DDBJ databases">
        <title>Annotation of Streptomyces hygroscopicus strain ATCC 53653.</title>
        <authorList>
            <consortium name="The Broad Institute Genome Sequencing Platform"/>
            <consortium name="Broad Institute Microbial Sequencing Center"/>
            <person name="Fischbach M."/>
            <person name="Godfrey P."/>
            <person name="Ward D."/>
            <person name="Young S."/>
            <person name="Zeng Q."/>
            <person name="Koehrsen M."/>
            <person name="Alvarado L."/>
            <person name="Berlin A.M."/>
            <person name="Bochicchio J."/>
            <person name="Borenstein D."/>
            <person name="Chapman S.B."/>
            <person name="Chen Z."/>
            <person name="Engels R."/>
            <person name="Freedman E."/>
            <person name="Gellesch M."/>
            <person name="Goldberg J."/>
            <person name="Griggs A."/>
            <person name="Gujja S."/>
            <person name="Heilman E.R."/>
            <person name="Heiman D.I."/>
            <person name="Hepburn T.A."/>
            <person name="Howarth C."/>
            <person name="Jen D."/>
            <person name="Larson L."/>
            <person name="Lewis B."/>
            <person name="Mehta T."/>
            <person name="Park D."/>
            <person name="Pearson M."/>
            <person name="Richards J."/>
            <person name="Roberts A."/>
            <person name="Saif S."/>
            <person name="Shea T.D."/>
            <person name="Shenoy N."/>
            <person name="Sisk P."/>
            <person name="Stolte C."/>
            <person name="Sykes S.N."/>
            <person name="Thomson T."/>
            <person name="Walk T."/>
            <person name="White J."/>
            <person name="Yandava C."/>
            <person name="Straight P."/>
            <person name="Clardy J."/>
            <person name="Hung D."/>
            <person name="Kolter R."/>
            <person name="Mekalanos J."/>
            <person name="Walker S."/>
            <person name="Walsh C.T."/>
            <person name="Wieland-Brown L.C."/>
            <person name="Haas B."/>
            <person name="Nusbaum C."/>
            <person name="Birren B."/>
        </authorList>
    </citation>
    <scope>NUCLEOTIDE SEQUENCE [LARGE SCALE GENOMIC DNA]</scope>
    <source>
        <strain evidence="3 4">ATCC 53653</strain>
    </source>
</reference>
<feature type="non-terminal residue" evidence="3">
    <location>
        <position position="1"/>
    </location>
</feature>
<dbReference type="GO" id="GO:0008194">
    <property type="term" value="F:UDP-glycosyltransferase activity"/>
    <property type="evidence" value="ECO:0007669"/>
    <property type="project" value="InterPro"/>
</dbReference>
<dbReference type="EMBL" id="GG657754">
    <property type="protein sequence ID" value="EFL25442.1"/>
    <property type="molecule type" value="Genomic_DNA"/>
</dbReference>
<organism evidence="3 4">
    <name type="scientific">Streptomyces himastatinicus ATCC 53653</name>
    <dbReference type="NCBI Taxonomy" id="457427"/>
    <lineage>
        <taxon>Bacteria</taxon>
        <taxon>Bacillati</taxon>
        <taxon>Actinomycetota</taxon>
        <taxon>Actinomycetes</taxon>
        <taxon>Kitasatosporales</taxon>
        <taxon>Streptomycetaceae</taxon>
        <taxon>Streptomyces</taxon>
        <taxon>Streptomyces violaceusniger group</taxon>
    </lineage>
</organism>
<dbReference type="STRING" id="457427.SSOG_05156"/>
<dbReference type="HOGENOM" id="CLU_000537_7_0_11"/>
<dbReference type="PANTHER" id="PTHR48050">
    <property type="entry name" value="STEROL 3-BETA-GLUCOSYLTRANSFERASE"/>
    <property type="match status" value="1"/>
</dbReference>
<dbReference type="AlphaFoldDB" id="D9WGQ4"/>
<keyword evidence="1" id="KW-0808">Transferase</keyword>
<sequence>PPSCPTSTPAPGCRSAPTPWPTCRRATRPRCIFFLGRLMFRGMAGTGAKISLEAVFPTAKEFQPDLILRDGMDMGACLIAERLGIPHLPTPSGAVNILDPADVLPYLNASREEVGLPTHDDPLSIAPYGRVDCVPPELTFARNLPPTFSYRQTVDVERASVLPRWVAELPTDRPLVYAAIGTAMPKMLELMDAAEGGPELPPGFPDPTATLRTIADAVSRLEECTVVLTTSGVPLDTDSLPSNVHVTERLPQPILLESVDVFLTHGGFNSIRESLRTATPLAVLPQFGDQHANARRVEELGLGRHVTDTTPEGIAAVCREVLADDAITARARTARLAMLATPGIETAVGDLEKLAG</sequence>
<dbReference type="CDD" id="cd03784">
    <property type="entry name" value="GT1_Gtf-like"/>
    <property type="match status" value="1"/>
</dbReference>
<dbReference type="Proteomes" id="UP000003963">
    <property type="component" value="Unassembled WGS sequence"/>
</dbReference>
<dbReference type="GO" id="GO:0017000">
    <property type="term" value="P:antibiotic biosynthetic process"/>
    <property type="evidence" value="ECO:0007669"/>
    <property type="project" value="UniProtKB-ARBA"/>
</dbReference>
<dbReference type="InterPro" id="IPR050426">
    <property type="entry name" value="Glycosyltransferase_28"/>
</dbReference>
<dbReference type="SUPFAM" id="SSF53756">
    <property type="entry name" value="UDP-Glycosyltransferase/glycogen phosphorylase"/>
    <property type="match status" value="1"/>
</dbReference>
<evidence type="ECO:0000313" key="4">
    <source>
        <dbReference type="Proteomes" id="UP000003963"/>
    </source>
</evidence>
<protein>
    <recommendedName>
        <fullName evidence="2">Erythromycin biosynthesis protein CIII-like C-terminal domain-containing protein</fullName>
    </recommendedName>
</protein>
<proteinExistence type="predicted"/>
<dbReference type="InterPro" id="IPR002213">
    <property type="entry name" value="UDP_glucos_trans"/>
</dbReference>
<evidence type="ECO:0000313" key="3">
    <source>
        <dbReference type="EMBL" id="EFL25442.1"/>
    </source>
</evidence>
<gene>
    <name evidence="3" type="ORF">SSOG_05156</name>
</gene>
<dbReference type="PANTHER" id="PTHR48050:SF13">
    <property type="entry name" value="STEROL 3-BETA-GLUCOSYLTRANSFERASE UGT80A2"/>
    <property type="match status" value="1"/>
</dbReference>
<name>D9WGQ4_9ACTN</name>
<accession>D9WGQ4</accession>
<dbReference type="Gene3D" id="3.40.50.2000">
    <property type="entry name" value="Glycogen Phosphorylase B"/>
    <property type="match status" value="2"/>
</dbReference>
<dbReference type="InterPro" id="IPR010610">
    <property type="entry name" value="EryCIII-like_C"/>
</dbReference>
<evidence type="ECO:0000259" key="2">
    <source>
        <dbReference type="Pfam" id="PF06722"/>
    </source>
</evidence>
<dbReference type="Pfam" id="PF06722">
    <property type="entry name" value="EryCIII-like_C"/>
    <property type="match status" value="1"/>
</dbReference>
<feature type="domain" description="Erythromycin biosynthesis protein CIII-like C-terminal" evidence="2">
    <location>
        <begin position="215"/>
        <end position="354"/>
    </location>
</feature>